<sequence>MNTHHRRDLSSTSTATSVSPTSSTPPLPPSTSNPRLKSSPFHSSSQNSAASPAYYSAINPGSLGGNFGESPKGSISRSIMGSSALENSIENGKAGTPPVDLNTIINRKPAMKEMKSVVDSDSSPHPTASKIVKEAFTPKLPRKIKESFEKDPRGEKGDRDLLGKYKPQQARSTKSLSHNMGTMSRVNFSDALKRVAMVLHQHIMKIERRYTTRTNQSENTGLFHTSKLEMFSEDRYAMSGYRCQMVRVAGVGGIFSVKEVKKKMNIPESKEIYEFMYR</sequence>
<evidence type="ECO:0000256" key="1">
    <source>
        <dbReference type="SAM" id="MobiDB-lite"/>
    </source>
</evidence>
<dbReference type="EMBL" id="BLQM01000364">
    <property type="protein sequence ID" value="GMH85737.1"/>
    <property type="molecule type" value="Genomic_DNA"/>
</dbReference>
<organism evidence="2 3">
    <name type="scientific">Triparma laevis f. inornata</name>
    <dbReference type="NCBI Taxonomy" id="1714386"/>
    <lineage>
        <taxon>Eukaryota</taxon>
        <taxon>Sar</taxon>
        <taxon>Stramenopiles</taxon>
        <taxon>Ochrophyta</taxon>
        <taxon>Bolidophyceae</taxon>
        <taxon>Parmales</taxon>
        <taxon>Triparmaceae</taxon>
        <taxon>Triparma</taxon>
    </lineage>
</organism>
<dbReference type="Proteomes" id="UP001162640">
    <property type="component" value="Unassembled WGS sequence"/>
</dbReference>
<gene>
    <name evidence="2" type="ORF">TL16_g10327</name>
</gene>
<dbReference type="AlphaFoldDB" id="A0A9W7B8D3"/>
<comment type="caution">
    <text evidence="2">The sequence shown here is derived from an EMBL/GenBank/DDBJ whole genome shotgun (WGS) entry which is preliminary data.</text>
</comment>
<feature type="region of interest" description="Disordered" evidence="1">
    <location>
        <begin position="142"/>
        <end position="161"/>
    </location>
</feature>
<evidence type="ECO:0000313" key="2">
    <source>
        <dbReference type="EMBL" id="GMH85737.1"/>
    </source>
</evidence>
<name>A0A9W7B8D3_9STRA</name>
<feature type="region of interest" description="Disordered" evidence="1">
    <location>
        <begin position="1"/>
        <end position="75"/>
    </location>
</feature>
<evidence type="ECO:0000313" key="3">
    <source>
        <dbReference type="Proteomes" id="UP001162640"/>
    </source>
</evidence>
<feature type="compositionally biased region" description="Low complexity" evidence="1">
    <location>
        <begin position="10"/>
        <end position="22"/>
    </location>
</feature>
<accession>A0A9W7B8D3</accession>
<feature type="compositionally biased region" description="Basic and acidic residues" evidence="1">
    <location>
        <begin position="143"/>
        <end position="161"/>
    </location>
</feature>
<reference evidence="3" key="1">
    <citation type="journal article" date="2023" name="Commun. Biol.">
        <title>Genome analysis of Parmales, the sister group of diatoms, reveals the evolutionary specialization of diatoms from phago-mixotrophs to photoautotrophs.</title>
        <authorList>
            <person name="Ban H."/>
            <person name="Sato S."/>
            <person name="Yoshikawa S."/>
            <person name="Yamada K."/>
            <person name="Nakamura Y."/>
            <person name="Ichinomiya M."/>
            <person name="Sato N."/>
            <person name="Blanc-Mathieu R."/>
            <person name="Endo H."/>
            <person name="Kuwata A."/>
            <person name="Ogata H."/>
        </authorList>
    </citation>
    <scope>NUCLEOTIDE SEQUENCE [LARGE SCALE GENOMIC DNA]</scope>
</reference>
<feature type="compositionally biased region" description="Polar residues" evidence="1">
    <location>
        <begin position="40"/>
        <end position="50"/>
    </location>
</feature>
<protein>
    <submittedName>
        <fullName evidence="2">Uncharacterized protein</fullName>
    </submittedName>
</protein>
<proteinExistence type="predicted"/>